<dbReference type="EMBL" id="CAKMRJ010002223">
    <property type="protein sequence ID" value="CAH1427942.1"/>
    <property type="molecule type" value="Genomic_DNA"/>
</dbReference>
<gene>
    <name evidence="1" type="ORF">LVIROSA_LOCUS14909</name>
</gene>
<organism evidence="1 2">
    <name type="scientific">Lactuca virosa</name>
    <dbReference type="NCBI Taxonomy" id="75947"/>
    <lineage>
        <taxon>Eukaryota</taxon>
        <taxon>Viridiplantae</taxon>
        <taxon>Streptophyta</taxon>
        <taxon>Embryophyta</taxon>
        <taxon>Tracheophyta</taxon>
        <taxon>Spermatophyta</taxon>
        <taxon>Magnoliopsida</taxon>
        <taxon>eudicotyledons</taxon>
        <taxon>Gunneridae</taxon>
        <taxon>Pentapetalae</taxon>
        <taxon>asterids</taxon>
        <taxon>campanulids</taxon>
        <taxon>Asterales</taxon>
        <taxon>Asteraceae</taxon>
        <taxon>Cichorioideae</taxon>
        <taxon>Cichorieae</taxon>
        <taxon>Lactucinae</taxon>
        <taxon>Lactuca</taxon>
    </lineage>
</organism>
<comment type="caution">
    <text evidence="1">The sequence shown here is derived from an EMBL/GenBank/DDBJ whole genome shotgun (WGS) entry which is preliminary data.</text>
</comment>
<reference evidence="1 2" key="1">
    <citation type="submission" date="2022-01" db="EMBL/GenBank/DDBJ databases">
        <authorList>
            <person name="Xiong W."/>
            <person name="Schranz E."/>
        </authorList>
    </citation>
    <scope>NUCLEOTIDE SEQUENCE [LARGE SCALE GENOMIC DNA]</scope>
</reference>
<protein>
    <submittedName>
        <fullName evidence="1">Uncharacterized protein</fullName>
    </submittedName>
</protein>
<proteinExistence type="predicted"/>
<keyword evidence="2" id="KW-1185">Reference proteome</keyword>
<dbReference type="Proteomes" id="UP001157418">
    <property type="component" value="Unassembled WGS sequence"/>
</dbReference>
<name>A0AAU9MN62_9ASTR</name>
<evidence type="ECO:0000313" key="1">
    <source>
        <dbReference type="EMBL" id="CAH1427942.1"/>
    </source>
</evidence>
<accession>A0AAU9MN62</accession>
<sequence>MTARQFKALNSKLDSLLEFTKASSINGYPRLLSKLTFTNNAIAHSKKTCTDTTEKVDKLLSDIKTFMEDFRSSSERNTASVNTAINSLVSTLQSKKAALTKVHTELQTNHSEFQTSISSKIEKL</sequence>
<evidence type="ECO:0000313" key="2">
    <source>
        <dbReference type="Proteomes" id="UP001157418"/>
    </source>
</evidence>
<dbReference type="AlphaFoldDB" id="A0AAU9MN62"/>